<keyword evidence="1" id="KW-0812">Transmembrane</keyword>
<name>A0A955L100_9BACT</name>
<dbReference type="Proteomes" id="UP000775877">
    <property type="component" value="Unassembled WGS sequence"/>
</dbReference>
<organism evidence="2 3">
    <name type="scientific">Candidatus Dojkabacteria bacterium</name>
    <dbReference type="NCBI Taxonomy" id="2099670"/>
    <lineage>
        <taxon>Bacteria</taxon>
        <taxon>Candidatus Dojkabacteria</taxon>
    </lineage>
</organism>
<reference evidence="2" key="1">
    <citation type="submission" date="2020-04" db="EMBL/GenBank/DDBJ databases">
        <authorList>
            <person name="Zhang T."/>
        </authorList>
    </citation>
    <scope>NUCLEOTIDE SEQUENCE</scope>
    <source>
        <strain evidence="2">HKST-UBA13</strain>
    </source>
</reference>
<keyword evidence="1" id="KW-1133">Transmembrane helix</keyword>
<evidence type="ECO:0000313" key="3">
    <source>
        <dbReference type="Proteomes" id="UP000775877"/>
    </source>
</evidence>
<protein>
    <submittedName>
        <fullName evidence="2">Uncharacterized protein</fullName>
    </submittedName>
</protein>
<keyword evidence="1" id="KW-0472">Membrane</keyword>
<proteinExistence type="predicted"/>
<dbReference type="AlphaFoldDB" id="A0A955L100"/>
<comment type="caution">
    <text evidence="2">The sequence shown here is derived from an EMBL/GenBank/DDBJ whole genome shotgun (WGS) entry which is preliminary data.</text>
</comment>
<evidence type="ECO:0000256" key="1">
    <source>
        <dbReference type="SAM" id="Phobius"/>
    </source>
</evidence>
<accession>A0A955L100</accession>
<feature type="transmembrane region" description="Helical" evidence="1">
    <location>
        <begin position="12"/>
        <end position="28"/>
    </location>
</feature>
<gene>
    <name evidence="2" type="ORF">KC678_00060</name>
</gene>
<sequence length="219" mass="24679">MKNNYKLKISQTIFIVIFVIVVIIGYLLCTSHNTRHEAISSTSIINKNSLEYVGGECTVNSGTKFYNNSKINLSLTTVDKNQVDKTDYSNNIEEYLKDINTHYPVDNFNLFAYSCGAGITIEIKSEAIHADSKLALGVFDLQSPIFDYSDIHPSFSYISVNDSEYFEVKMSIDAKIIDKGKFNSCIDPNSADSYKECIKTSIDTAVYDQMKNSFLDKIK</sequence>
<reference evidence="2" key="2">
    <citation type="journal article" date="2021" name="Microbiome">
        <title>Successional dynamics and alternative stable states in a saline activated sludge microbial community over 9 years.</title>
        <authorList>
            <person name="Wang Y."/>
            <person name="Ye J."/>
            <person name="Ju F."/>
            <person name="Liu L."/>
            <person name="Boyd J.A."/>
            <person name="Deng Y."/>
            <person name="Parks D.H."/>
            <person name="Jiang X."/>
            <person name="Yin X."/>
            <person name="Woodcroft B.J."/>
            <person name="Tyson G.W."/>
            <person name="Hugenholtz P."/>
            <person name="Polz M.F."/>
            <person name="Zhang T."/>
        </authorList>
    </citation>
    <scope>NUCLEOTIDE SEQUENCE</scope>
    <source>
        <strain evidence="2">HKST-UBA13</strain>
    </source>
</reference>
<dbReference type="EMBL" id="JAGQLJ010000002">
    <property type="protein sequence ID" value="MCA9380643.1"/>
    <property type="molecule type" value="Genomic_DNA"/>
</dbReference>
<evidence type="ECO:0000313" key="2">
    <source>
        <dbReference type="EMBL" id="MCA9380643.1"/>
    </source>
</evidence>